<sequence length="186" mass="21767">MTILSYFKEQYHISDEFEQFFDSIIEVKEYAKGDIIFEPGAYLKYIYFIESGFTRIYYYKNRRDITHYFFGPNTFSTGIESVFHKKPSIFGFQALAPSKIAFFPFSKMEELAKTDITMNKIIQSVLLDSLINFSNRFYNTQFETAHERYNALIEENPELFQNASLGNIASYLGISQQTLSVIRGMK</sequence>
<feature type="domain" description="Cyclic nucleotide-binding" evidence="1">
    <location>
        <begin position="28"/>
        <end position="115"/>
    </location>
</feature>
<dbReference type="RefSeq" id="WP_099369954.1">
    <property type="nucleotide sequence ID" value="NZ_JALXMZ010000026.1"/>
</dbReference>
<accession>A0ABW3RQM0</accession>
<evidence type="ECO:0000313" key="3">
    <source>
        <dbReference type="Proteomes" id="UP001597205"/>
    </source>
</evidence>
<gene>
    <name evidence="2" type="ORF">ACFQ2C_17530</name>
</gene>
<dbReference type="Pfam" id="PF00027">
    <property type="entry name" value="cNMP_binding"/>
    <property type="match status" value="1"/>
</dbReference>
<proteinExistence type="predicted"/>
<comment type="caution">
    <text evidence="2">The sequence shown here is derived from an EMBL/GenBank/DDBJ whole genome shotgun (WGS) entry which is preliminary data.</text>
</comment>
<dbReference type="Gene3D" id="2.60.120.10">
    <property type="entry name" value="Jelly Rolls"/>
    <property type="match status" value="1"/>
</dbReference>
<keyword evidence="3" id="KW-1185">Reference proteome</keyword>
<dbReference type="CDD" id="cd00038">
    <property type="entry name" value="CAP_ED"/>
    <property type="match status" value="1"/>
</dbReference>
<dbReference type="Proteomes" id="UP001597205">
    <property type="component" value="Unassembled WGS sequence"/>
</dbReference>
<reference evidence="3" key="1">
    <citation type="journal article" date="2019" name="Int. J. Syst. Evol. Microbiol.">
        <title>The Global Catalogue of Microorganisms (GCM) 10K type strain sequencing project: providing services to taxonomists for standard genome sequencing and annotation.</title>
        <authorList>
            <consortium name="The Broad Institute Genomics Platform"/>
            <consortium name="The Broad Institute Genome Sequencing Center for Infectious Disease"/>
            <person name="Wu L."/>
            <person name="Ma J."/>
        </authorList>
    </citation>
    <scope>NUCLEOTIDE SEQUENCE [LARGE SCALE GENOMIC DNA]</scope>
    <source>
        <strain evidence="3">CCUG 52468</strain>
    </source>
</reference>
<name>A0ABW3RQM0_9SPHI</name>
<evidence type="ECO:0000259" key="1">
    <source>
        <dbReference type="Pfam" id="PF00027"/>
    </source>
</evidence>
<dbReference type="SUPFAM" id="SSF51206">
    <property type="entry name" value="cAMP-binding domain-like"/>
    <property type="match status" value="1"/>
</dbReference>
<dbReference type="InterPro" id="IPR018490">
    <property type="entry name" value="cNMP-bd_dom_sf"/>
</dbReference>
<dbReference type="EMBL" id="JBHTKY010000040">
    <property type="protein sequence ID" value="MFD1167404.1"/>
    <property type="molecule type" value="Genomic_DNA"/>
</dbReference>
<dbReference type="InterPro" id="IPR000595">
    <property type="entry name" value="cNMP-bd_dom"/>
</dbReference>
<dbReference type="InterPro" id="IPR014710">
    <property type="entry name" value="RmlC-like_jellyroll"/>
</dbReference>
<organism evidence="2 3">
    <name type="scientific">Sphingobacterium daejeonense</name>
    <dbReference type="NCBI Taxonomy" id="371142"/>
    <lineage>
        <taxon>Bacteria</taxon>
        <taxon>Pseudomonadati</taxon>
        <taxon>Bacteroidota</taxon>
        <taxon>Sphingobacteriia</taxon>
        <taxon>Sphingobacteriales</taxon>
        <taxon>Sphingobacteriaceae</taxon>
        <taxon>Sphingobacterium</taxon>
    </lineage>
</organism>
<evidence type="ECO:0000313" key="2">
    <source>
        <dbReference type="EMBL" id="MFD1167404.1"/>
    </source>
</evidence>
<protein>
    <submittedName>
        <fullName evidence="2">Crp/Fnr family transcriptional regulator</fullName>
    </submittedName>
</protein>